<dbReference type="EMBL" id="LATX01001882">
    <property type="protein sequence ID" value="KTB36818.1"/>
    <property type="molecule type" value="Genomic_DNA"/>
</dbReference>
<dbReference type="AlphaFoldDB" id="A0A0W0FKM0"/>
<evidence type="ECO:0000256" key="1">
    <source>
        <dbReference type="SAM" id="MobiDB-lite"/>
    </source>
</evidence>
<gene>
    <name evidence="2" type="ORF">WG66_10677</name>
</gene>
<comment type="caution">
    <text evidence="2">The sequence shown here is derived from an EMBL/GenBank/DDBJ whole genome shotgun (WGS) entry which is preliminary data.</text>
</comment>
<proteinExistence type="predicted"/>
<name>A0A0W0FKM0_MONRR</name>
<reference evidence="2 3" key="1">
    <citation type="submission" date="2015-12" db="EMBL/GenBank/DDBJ databases">
        <title>Draft genome sequence of Moniliophthora roreri, the causal agent of frosty pod rot of cacao.</title>
        <authorList>
            <person name="Aime M.C."/>
            <person name="Diaz-Valderrama J.R."/>
            <person name="Kijpornyongpan T."/>
            <person name="Phillips-Mora W."/>
        </authorList>
    </citation>
    <scope>NUCLEOTIDE SEQUENCE [LARGE SCALE GENOMIC DNA]</scope>
    <source>
        <strain evidence="2 3">MCA 2952</strain>
    </source>
</reference>
<sequence length="383" mass="42517">MSQSYVFTNLCPTAAQLLYLLNNTSYREHIIAATQSDILVDHLLTDYQFLQQQHNHFQSLLSGVNYQMNLITTDVTATGFVIPGQLTIIPPPPETRHLPEVDWSILLDVPPRPLRTMSSLRTPDPHLLHQSLSTVSEYTTSTDPNLLQVLNQDHPLTPPPIDIPQCPTNPYPDTSNSESNSAQRLRTFPLPPESNLNRPLPHLLASLTQSLQTMTLNQPGVLKTGQPLRIPGTPASGPSDSQPPNSPNKKQCCHRNNKSRKAKVVFTNQSNVMPPSILPKPCMTLLSPTRKPHKPSWLYEPIYTLPETRAVEAPISIISTAAFLHACKEPGVWQFTLYATDPSTESSGKAGNIKPVDMSAISTLYHEFTPIFNEGLSWKLANH</sequence>
<organism evidence="2 3">
    <name type="scientific">Moniliophthora roreri</name>
    <name type="common">Frosty pod rot fungus</name>
    <name type="synonym">Monilia roreri</name>
    <dbReference type="NCBI Taxonomy" id="221103"/>
    <lineage>
        <taxon>Eukaryota</taxon>
        <taxon>Fungi</taxon>
        <taxon>Dikarya</taxon>
        <taxon>Basidiomycota</taxon>
        <taxon>Agaricomycotina</taxon>
        <taxon>Agaricomycetes</taxon>
        <taxon>Agaricomycetidae</taxon>
        <taxon>Agaricales</taxon>
        <taxon>Marasmiineae</taxon>
        <taxon>Marasmiaceae</taxon>
        <taxon>Moniliophthora</taxon>
    </lineage>
</organism>
<feature type="compositionally biased region" description="Polar residues" evidence="1">
    <location>
        <begin position="171"/>
        <end position="184"/>
    </location>
</feature>
<protein>
    <submittedName>
        <fullName evidence="2">Uncharacterized protein</fullName>
    </submittedName>
</protein>
<feature type="region of interest" description="Disordered" evidence="1">
    <location>
        <begin position="153"/>
        <end position="199"/>
    </location>
</feature>
<evidence type="ECO:0000313" key="2">
    <source>
        <dbReference type="EMBL" id="KTB36818.1"/>
    </source>
</evidence>
<feature type="compositionally biased region" description="Pro residues" evidence="1">
    <location>
        <begin position="156"/>
        <end position="170"/>
    </location>
</feature>
<feature type="region of interest" description="Disordered" evidence="1">
    <location>
        <begin position="221"/>
        <end position="256"/>
    </location>
</feature>
<dbReference type="Proteomes" id="UP000054988">
    <property type="component" value="Unassembled WGS sequence"/>
</dbReference>
<evidence type="ECO:0000313" key="3">
    <source>
        <dbReference type="Proteomes" id="UP000054988"/>
    </source>
</evidence>
<feature type="compositionally biased region" description="Polar residues" evidence="1">
    <location>
        <begin position="236"/>
        <end position="249"/>
    </location>
</feature>
<accession>A0A0W0FKM0</accession>